<dbReference type="EMBL" id="PKKJ01000005">
    <property type="protein sequence ID" value="PKY66176.1"/>
    <property type="molecule type" value="Genomic_DNA"/>
</dbReference>
<keyword evidence="2" id="KW-0812">Transmembrane</keyword>
<organism evidence="3 4">
    <name type="scientific">Schaalia turicensis</name>
    <dbReference type="NCBI Taxonomy" id="131111"/>
    <lineage>
        <taxon>Bacteria</taxon>
        <taxon>Bacillati</taxon>
        <taxon>Actinomycetota</taxon>
        <taxon>Actinomycetes</taxon>
        <taxon>Actinomycetales</taxon>
        <taxon>Actinomycetaceae</taxon>
        <taxon>Schaalia</taxon>
    </lineage>
</organism>
<keyword evidence="2" id="KW-1133">Transmembrane helix</keyword>
<feature type="transmembrane region" description="Helical" evidence="2">
    <location>
        <begin position="92"/>
        <end position="113"/>
    </location>
</feature>
<accession>A0A2I1I4W6</accession>
<feature type="region of interest" description="Disordered" evidence="1">
    <location>
        <begin position="1"/>
        <end position="43"/>
    </location>
</feature>
<evidence type="ECO:0000313" key="3">
    <source>
        <dbReference type="EMBL" id="PKY66176.1"/>
    </source>
</evidence>
<name>A0A2I1I4W6_9ACTO</name>
<sequence>MTSYLIRSEQSPSDVVASEEKKKADALASQDNSGKVQQKQLENSAFQSQSSSLSSSLKQIVNAPARSCSVSGTAHTGLVLDFDFCSTPRPPWLGPLLSLPVAITSLFLSIHLVKMIASEIEKFRAGV</sequence>
<gene>
    <name evidence="3" type="ORF">CYJ25_05315</name>
</gene>
<reference evidence="3 4" key="1">
    <citation type="submission" date="2017-12" db="EMBL/GenBank/DDBJ databases">
        <title>Phylogenetic diversity of female urinary microbiome.</title>
        <authorList>
            <person name="Thomas-White K."/>
            <person name="Wolfe A.J."/>
        </authorList>
    </citation>
    <scope>NUCLEOTIDE SEQUENCE [LARGE SCALE GENOMIC DNA]</scope>
    <source>
        <strain evidence="3 4">UMB0250</strain>
    </source>
</reference>
<evidence type="ECO:0000256" key="1">
    <source>
        <dbReference type="SAM" id="MobiDB-lite"/>
    </source>
</evidence>
<dbReference type="Proteomes" id="UP000234545">
    <property type="component" value="Unassembled WGS sequence"/>
</dbReference>
<protein>
    <submittedName>
        <fullName evidence="3">Uncharacterized protein</fullName>
    </submittedName>
</protein>
<feature type="compositionally biased region" description="Polar residues" evidence="1">
    <location>
        <begin position="1"/>
        <end position="13"/>
    </location>
</feature>
<keyword evidence="2" id="KW-0472">Membrane</keyword>
<comment type="caution">
    <text evidence="3">The sequence shown here is derived from an EMBL/GenBank/DDBJ whole genome shotgun (WGS) entry which is preliminary data.</text>
</comment>
<feature type="compositionally biased region" description="Polar residues" evidence="1">
    <location>
        <begin position="29"/>
        <end position="43"/>
    </location>
</feature>
<proteinExistence type="predicted"/>
<dbReference type="AlphaFoldDB" id="A0A2I1I4W6"/>
<evidence type="ECO:0000313" key="4">
    <source>
        <dbReference type="Proteomes" id="UP000234545"/>
    </source>
</evidence>
<evidence type="ECO:0000256" key="2">
    <source>
        <dbReference type="SAM" id="Phobius"/>
    </source>
</evidence>